<name>A0A1Q2D774_9ENTE</name>
<dbReference type="SUPFAM" id="SSF161098">
    <property type="entry name" value="MetI-like"/>
    <property type="match status" value="1"/>
</dbReference>
<dbReference type="PANTHER" id="PTHR30043">
    <property type="entry name" value="PHOSPHONATES TRANSPORT SYSTEM PERMEASE PROTEIN"/>
    <property type="match status" value="1"/>
</dbReference>
<protein>
    <submittedName>
        <fullName evidence="8">Phosphonate ABC transporter permease</fullName>
    </submittedName>
</protein>
<evidence type="ECO:0000313" key="8">
    <source>
        <dbReference type="EMBL" id="AQP54197.1"/>
    </source>
</evidence>
<gene>
    <name evidence="8" type="ORF">BW732_08160</name>
</gene>
<organism evidence="8 9">
    <name type="scientific">Vagococcus penaei</name>
    <dbReference type="NCBI Taxonomy" id="633807"/>
    <lineage>
        <taxon>Bacteria</taxon>
        <taxon>Bacillati</taxon>
        <taxon>Bacillota</taxon>
        <taxon>Bacilli</taxon>
        <taxon>Lactobacillales</taxon>
        <taxon>Enterococcaceae</taxon>
        <taxon>Vagococcus</taxon>
    </lineage>
</organism>
<dbReference type="Pfam" id="PF00528">
    <property type="entry name" value="BPD_transp_1"/>
    <property type="match status" value="1"/>
</dbReference>
<dbReference type="InterPro" id="IPR000515">
    <property type="entry name" value="MetI-like"/>
</dbReference>
<evidence type="ECO:0000256" key="7">
    <source>
        <dbReference type="RuleBase" id="RU363032"/>
    </source>
</evidence>
<comment type="subcellular location">
    <subcellularLocation>
        <location evidence="1 7">Cell membrane</location>
        <topology evidence="1 7">Multi-pass membrane protein</topology>
    </subcellularLocation>
</comment>
<keyword evidence="6 7" id="KW-0472">Membrane</keyword>
<dbReference type="Gene3D" id="1.10.3720.10">
    <property type="entry name" value="MetI-like"/>
    <property type="match status" value="1"/>
</dbReference>
<proteinExistence type="inferred from homology"/>
<dbReference type="OrthoDB" id="358217at2"/>
<keyword evidence="4 7" id="KW-0812">Transmembrane</keyword>
<comment type="similarity">
    <text evidence="7">Belongs to the binding-protein-dependent transport system permease family.</text>
</comment>
<feature type="transmembrane region" description="Helical" evidence="7">
    <location>
        <begin position="235"/>
        <end position="253"/>
    </location>
</feature>
<sequence length="262" mass="29174">MKQIEYFKKKRQQTWLLFSGLIIVFIVATLISGFNLTGSLLILPQGLVWLGQNFLPNANTLTYLPLILSKLVETVLMSIAATSTAAILALIFSIIGSRELGLTFFLKVFVRLVASFFRNMPLVVWAMILLLSFKQSEFTGYLALSFTTFGYLTRAFVETIDEQSGAIVESLKASGANYLQIVCQGVIPMASSQLISWVLFLIENNIRDATLIGILTGTGIGFLFDLYYKRFAYDVVGLIILILISVVMALELLTTTIRRNII</sequence>
<keyword evidence="2 7" id="KW-0813">Transport</keyword>
<dbReference type="PANTHER" id="PTHR30043:SF1">
    <property type="entry name" value="ABC TRANSPORT SYSTEM PERMEASE PROTEIN P69"/>
    <property type="match status" value="1"/>
</dbReference>
<dbReference type="CDD" id="cd06261">
    <property type="entry name" value="TM_PBP2"/>
    <property type="match status" value="1"/>
</dbReference>
<accession>A0A1Q2D774</accession>
<feature type="transmembrane region" description="Helical" evidence="7">
    <location>
        <begin position="75"/>
        <end position="96"/>
    </location>
</feature>
<dbReference type="RefSeq" id="WP_077276273.1">
    <property type="nucleotide sequence ID" value="NZ_CP019609.1"/>
</dbReference>
<feature type="transmembrane region" description="Helical" evidence="7">
    <location>
        <begin position="177"/>
        <end position="202"/>
    </location>
</feature>
<keyword evidence="5 7" id="KW-1133">Transmembrane helix</keyword>
<evidence type="ECO:0000256" key="5">
    <source>
        <dbReference type="ARBA" id="ARBA00022989"/>
    </source>
</evidence>
<dbReference type="InterPro" id="IPR035906">
    <property type="entry name" value="MetI-like_sf"/>
</dbReference>
<keyword evidence="3" id="KW-1003">Cell membrane</keyword>
<dbReference type="PROSITE" id="PS50928">
    <property type="entry name" value="ABC_TM1"/>
    <property type="match status" value="1"/>
</dbReference>
<dbReference type="Proteomes" id="UP000188246">
    <property type="component" value="Chromosome"/>
</dbReference>
<evidence type="ECO:0000256" key="4">
    <source>
        <dbReference type="ARBA" id="ARBA00022692"/>
    </source>
</evidence>
<dbReference type="KEGG" id="vpi:BW732_08160"/>
<feature type="transmembrane region" description="Helical" evidence="7">
    <location>
        <begin position="15"/>
        <end position="34"/>
    </location>
</feature>
<feature type="transmembrane region" description="Helical" evidence="7">
    <location>
        <begin position="209"/>
        <end position="229"/>
    </location>
</feature>
<feature type="transmembrane region" description="Helical" evidence="7">
    <location>
        <begin position="108"/>
        <end position="131"/>
    </location>
</feature>
<evidence type="ECO:0000313" key="9">
    <source>
        <dbReference type="Proteomes" id="UP000188246"/>
    </source>
</evidence>
<dbReference type="GO" id="GO:0055085">
    <property type="term" value="P:transmembrane transport"/>
    <property type="evidence" value="ECO:0007669"/>
    <property type="project" value="InterPro"/>
</dbReference>
<evidence type="ECO:0000256" key="3">
    <source>
        <dbReference type="ARBA" id="ARBA00022475"/>
    </source>
</evidence>
<dbReference type="EMBL" id="CP019609">
    <property type="protein sequence ID" value="AQP54197.1"/>
    <property type="molecule type" value="Genomic_DNA"/>
</dbReference>
<keyword evidence="9" id="KW-1185">Reference proteome</keyword>
<evidence type="ECO:0000256" key="2">
    <source>
        <dbReference type="ARBA" id="ARBA00022448"/>
    </source>
</evidence>
<dbReference type="STRING" id="633807.BW732_08160"/>
<reference evidence="8 9" key="1">
    <citation type="journal article" date="2010" name="Int. J. Syst. Evol. Microbiol.">
        <title>Vagococcus penaei sp. nov., isolated from spoilage microbiota of cooked shrimp (Penaeus vannamei).</title>
        <authorList>
            <person name="Jaffres E."/>
            <person name="Prevost H."/>
            <person name="Rossero A."/>
            <person name="Joffraud J.J."/>
            <person name="Dousset X."/>
        </authorList>
    </citation>
    <scope>NUCLEOTIDE SEQUENCE [LARGE SCALE GENOMIC DNA]</scope>
    <source>
        <strain evidence="8 9">CD276</strain>
    </source>
</reference>
<evidence type="ECO:0000256" key="6">
    <source>
        <dbReference type="ARBA" id="ARBA00023136"/>
    </source>
</evidence>
<evidence type="ECO:0000256" key="1">
    <source>
        <dbReference type="ARBA" id="ARBA00004651"/>
    </source>
</evidence>
<dbReference type="AlphaFoldDB" id="A0A1Q2D774"/>
<dbReference type="GO" id="GO:0005886">
    <property type="term" value="C:plasma membrane"/>
    <property type="evidence" value="ECO:0007669"/>
    <property type="project" value="UniProtKB-SubCell"/>
</dbReference>